<dbReference type="EMBL" id="WELI01000009">
    <property type="protein sequence ID" value="KAB7728000.1"/>
    <property type="molecule type" value="Genomic_DNA"/>
</dbReference>
<protein>
    <submittedName>
        <fullName evidence="1">Uncharacterized protein</fullName>
    </submittedName>
</protein>
<gene>
    <name evidence="1" type="ORF">F5984_19795</name>
</gene>
<sequence>MKERLMMRADELHRKAALLSNALADFDDDDVVGRKRAVDEILAIREEWKDVRYEIETGQQRRKMPEPKPTNITGGLSDAEIKVELQRIRTNISKYTDKLAERPDHKKSDEWQSELDRLIGLREAYEAELADRRYTQAGKNEES</sequence>
<dbReference type="Proteomes" id="UP000488299">
    <property type="component" value="Unassembled WGS sequence"/>
</dbReference>
<evidence type="ECO:0000313" key="1">
    <source>
        <dbReference type="EMBL" id="KAB7728000.1"/>
    </source>
</evidence>
<name>A0A7J5TV14_9BACT</name>
<keyword evidence="2" id="KW-1185">Reference proteome</keyword>
<proteinExistence type="predicted"/>
<comment type="caution">
    <text evidence="1">The sequence shown here is derived from an EMBL/GenBank/DDBJ whole genome shotgun (WGS) entry which is preliminary data.</text>
</comment>
<organism evidence="1 2">
    <name type="scientific">Rudanella paleaurantiibacter</name>
    <dbReference type="NCBI Taxonomy" id="2614655"/>
    <lineage>
        <taxon>Bacteria</taxon>
        <taxon>Pseudomonadati</taxon>
        <taxon>Bacteroidota</taxon>
        <taxon>Cytophagia</taxon>
        <taxon>Cytophagales</taxon>
        <taxon>Cytophagaceae</taxon>
        <taxon>Rudanella</taxon>
    </lineage>
</organism>
<dbReference type="AlphaFoldDB" id="A0A7J5TV14"/>
<dbReference type="RefSeq" id="WP_152125951.1">
    <property type="nucleotide sequence ID" value="NZ_WELI01000009.1"/>
</dbReference>
<reference evidence="1 2" key="1">
    <citation type="submission" date="2019-10" db="EMBL/GenBank/DDBJ databases">
        <title>Rudanella paleaurantiibacter sp. nov., isolated from sludge.</title>
        <authorList>
            <person name="Xu S.Q."/>
        </authorList>
    </citation>
    <scope>NUCLEOTIDE SEQUENCE [LARGE SCALE GENOMIC DNA]</scope>
    <source>
        <strain evidence="1 2">HX-22-17</strain>
    </source>
</reference>
<accession>A0A7J5TV14</accession>
<evidence type="ECO:0000313" key="2">
    <source>
        <dbReference type="Proteomes" id="UP000488299"/>
    </source>
</evidence>